<sequence length="428" mass="47110">MKLSLKAAPLAVLLSLTSTLAFQSPHPLSSFTSARNSRLAMDRRGFGNALVGTTAATLWNANIAVTPANAQVFFDPAMYGDQELRVGAVDSVRESVRRAILKNPQLAPSFYQLALLDGLSFDSKTQKYGPDGSILKVVLSTKADDAYTKNLQQACLTLIEAEKNLRKKVAITIADAIAIGGSQSIESIGGPVLAVQLGRADAPIKAPVSDVPIDLFSGKRDFADVQNAFRNAGLTDREMTALLSGLLTLEYVEKTRTVEDWKQSARPRFREPGKMGRLSEFKPLTDDDIAQAELESDPEYEDPDDGWYIADSFGSRESRFGDRLAKDQINEKTFNKYLKDIAEKSKKQGPDAFEEYGWIAMLVMDKDSPTSSTWLNKYAGSNLSYIKDLSISYNSLTQLGAVYTGGKYENLLKNKPRKSLNDDDLKLF</sequence>
<dbReference type="PROSITE" id="PS50873">
    <property type="entry name" value="PEROXIDASE_4"/>
    <property type="match status" value="1"/>
</dbReference>
<dbReference type="PANTHER" id="PTHR31356:SF66">
    <property type="entry name" value="CATALASE-PEROXIDASE"/>
    <property type="match status" value="1"/>
</dbReference>
<feature type="chain" id="PRO_5002855478" description="Plant heme peroxidase family profile domain-containing protein" evidence="3">
    <location>
        <begin position="22"/>
        <end position="428"/>
    </location>
</feature>
<dbReference type="GO" id="GO:0004601">
    <property type="term" value="F:peroxidase activity"/>
    <property type="evidence" value="ECO:0007669"/>
    <property type="project" value="InterPro"/>
</dbReference>
<dbReference type="Pfam" id="PF00141">
    <property type="entry name" value="peroxidase"/>
    <property type="match status" value="1"/>
</dbReference>
<dbReference type="OMA" id="GWYIADT"/>
<dbReference type="GO" id="GO:0020037">
    <property type="term" value="F:heme binding"/>
    <property type="evidence" value="ECO:0007669"/>
    <property type="project" value="InterPro"/>
</dbReference>
<keyword evidence="1" id="KW-0560">Oxidoreductase</keyword>
<dbReference type="Proteomes" id="UP000000759">
    <property type="component" value="Chromosome 16"/>
</dbReference>
<feature type="domain" description="Plant heme peroxidase family profile" evidence="4">
    <location>
        <begin position="92"/>
        <end position="424"/>
    </location>
</feature>
<dbReference type="InterPro" id="IPR044831">
    <property type="entry name" value="Ccp1-like"/>
</dbReference>
<reference evidence="6" key="2">
    <citation type="submission" date="2008-08" db="EMBL/GenBank/DDBJ databases">
        <authorList>
            <consortium name="Diatom Consortium"/>
            <person name="Grigoriev I."/>
            <person name="Grimwood J."/>
            <person name="Kuo A."/>
            <person name="Otillar R.P."/>
            <person name="Salamov A."/>
            <person name="Detter J.C."/>
            <person name="Lindquist E."/>
            <person name="Shapiro H."/>
            <person name="Lucas S."/>
            <person name="Glavina del Rio T."/>
            <person name="Pitluck S."/>
            <person name="Rokhsar D."/>
            <person name="Bowler C."/>
        </authorList>
    </citation>
    <scope>GENOME REANNOTATION</scope>
    <source>
        <strain evidence="6">CCAP 1055/1</strain>
    </source>
</reference>
<dbReference type="KEGG" id="pti:PHATRDRAFT_48286"/>
<evidence type="ECO:0000313" key="5">
    <source>
        <dbReference type="EMBL" id="EEC46038.1"/>
    </source>
</evidence>
<organism evidence="5 6">
    <name type="scientific">Phaeodactylum tricornutum (strain CCAP 1055/1)</name>
    <dbReference type="NCBI Taxonomy" id="556484"/>
    <lineage>
        <taxon>Eukaryota</taxon>
        <taxon>Sar</taxon>
        <taxon>Stramenopiles</taxon>
        <taxon>Ochrophyta</taxon>
        <taxon>Bacillariophyta</taxon>
        <taxon>Bacillariophyceae</taxon>
        <taxon>Bacillariophycidae</taxon>
        <taxon>Naviculales</taxon>
        <taxon>Phaeodactylaceae</taxon>
        <taxon>Phaeodactylum</taxon>
    </lineage>
</organism>
<protein>
    <recommendedName>
        <fullName evidence="4">Plant heme peroxidase family profile domain-containing protein</fullName>
    </recommendedName>
</protein>
<evidence type="ECO:0000313" key="6">
    <source>
        <dbReference type="Proteomes" id="UP000000759"/>
    </source>
</evidence>
<dbReference type="PaxDb" id="2850-Phatr48286"/>
<dbReference type="Gene3D" id="1.10.420.10">
    <property type="entry name" value="Peroxidase, domain 2"/>
    <property type="match status" value="1"/>
</dbReference>
<dbReference type="HOGENOM" id="CLU_641694_0_0_1"/>
<dbReference type="GO" id="GO:0042744">
    <property type="term" value="P:hydrogen peroxide catabolic process"/>
    <property type="evidence" value="ECO:0007669"/>
    <property type="project" value="TreeGrafter"/>
</dbReference>
<dbReference type="eggNOG" id="ENOG502S61P">
    <property type="taxonomic scope" value="Eukaryota"/>
</dbReference>
<comment type="similarity">
    <text evidence="2">Belongs to the peroxidase family.</text>
</comment>
<dbReference type="SUPFAM" id="SSF48113">
    <property type="entry name" value="Heme-dependent peroxidases"/>
    <property type="match status" value="1"/>
</dbReference>
<proteinExistence type="inferred from homology"/>
<accession>B7G6L6</accession>
<name>B7G6L6_PHATC</name>
<dbReference type="AlphaFoldDB" id="B7G6L6"/>
<reference evidence="5 6" key="1">
    <citation type="journal article" date="2008" name="Nature">
        <title>The Phaeodactylum genome reveals the evolutionary history of diatom genomes.</title>
        <authorList>
            <person name="Bowler C."/>
            <person name="Allen A.E."/>
            <person name="Badger J.H."/>
            <person name="Grimwood J."/>
            <person name="Jabbari K."/>
            <person name="Kuo A."/>
            <person name="Maheswari U."/>
            <person name="Martens C."/>
            <person name="Maumus F."/>
            <person name="Otillar R.P."/>
            <person name="Rayko E."/>
            <person name="Salamov A."/>
            <person name="Vandepoele K."/>
            <person name="Beszteri B."/>
            <person name="Gruber A."/>
            <person name="Heijde M."/>
            <person name="Katinka M."/>
            <person name="Mock T."/>
            <person name="Valentin K."/>
            <person name="Verret F."/>
            <person name="Berges J.A."/>
            <person name="Brownlee C."/>
            <person name="Cadoret J.P."/>
            <person name="Chiovitti A."/>
            <person name="Choi C.J."/>
            <person name="Coesel S."/>
            <person name="De Martino A."/>
            <person name="Detter J.C."/>
            <person name="Durkin C."/>
            <person name="Falciatore A."/>
            <person name="Fournet J."/>
            <person name="Haruta M."/>
            <person name="Huysman M.J."/>
            <person name="Jenkins B.D."/>
            <person name="Jiroutova K."/>
            <person name="Jorgensen R.E."/>
            <person name="Joubert Y."/>
            <person name="Kaplan A."/>
            <person name="Kroger N."/>
            <person name="Kroth P.G."/>
            <person name="La Roche J."/>
            <person name="Lindquist E."/>
            <person name="Lommer M."/>
            <person name="Martin-Jezequel V."/>
            <person name="Lopez P.J."/>
            <person name="Lucas S."/>
            <person name="Mangogna M."/>
            <person name="McGinnis K."/>
            <person name="Medlin L.K."/>
            <person name="Montsant A."/>
            <person name="Oudot-Le Secq M.P."/>
            <person name="Napoli C."/>
            <person name="Obornik M."/>
            <person name="Parker M.S."/>
            <person name="Petit J.L."/>
            <person name="Porcel B.M."/>
            <person name="Poulsen N."/>
            <person name="Robison M."/>
            <person name="Rychlewski L."/>
            <person name="Rynearson T.A."/>
            <person name="Schmutz J."/>
            <person name="Shapiro H."/>
            <person name="Siaut M."/>
            <person name="Stanley M."/>
            <person name="Sussman M.R."/>
            <person name="Taylor A.R."/>
            <person name="Vardi A."/>
            <person name="von Dassow P."/>
            <person name="Vyverman W."/>
            <person name="Willis A."/>
            <person name="Wyrwicz L.S."/>
            <person name="Rokhsar D.S."/>
            <person name="Weissenbach J."/>
            <person name="Armbrust E.V."/>
            <person name="Green B.R."/>
            <person name="Van de Peer Y."/>
            <person name="Grigoriev I.V."/>
        </authorList>
    </citation>
    <scope>NUCLEOTIDE SEQUENCE [LARGE SCALE GENOMIC DNA]</scope>
    <source>
        <strain evidence="5 6">CCAP 1055/1</strain>
    </source>
</reference>
<dbReference type="RefSeq" id="XP_002182751.1">
    <property type="nucleotide sequence ID" value="XM_002182715.1"/>
</dbReference>
<keyword evidence="3" id="KW-0732">Signal</keyword>
<gene>
    <name evidence="5" type="ORF">PHATRDRAFT_48286</name>
</gene>
<evidence type="ECO:0000256" key="3">
    <source>
        <dbReference type="SAM" id="SignalP"/>
    </source>
</evidence>
<dbReference type="EMBL" id="CM000618">
    <property type="protein sequence ID" value="EEC46038.1"/>
    <property type="molecule type" value="Genomic_DNA"/>
</dbReference>
<dbReference type="PANTHER" id="PTHR31356">
    <property type="entry name" value="THYLAKOID LUMENAL 29 KDA PROTEIN, CHLOROPLASTIC-RELATED"/>
    <property type="match status" value="1"/>
</dbReference>
<keyword evidence="6" id="KW-1185">Reference proteome</keyword>
<evidence type="ECO:0000256" key="1">
    <source>
        <dbReference type="ARBA" id="ARBA00023002"/>
    </source>
</evidence>
<evidence type="ECO:0000256" key="2">
    <source>
        <dbReference type="RuleBase" id="RU004241"/>
    </source>
</evidence>
<dbReference type="GO" id="GO:0034599">
    <property type="term" value="P:cellular response to oxidative stress"/>
    <property type="evidence" value="ECO:0007669"/>
    <property type="project" value="InterPro"/>
</dbReference>
<evidence type="ECO:0000259" key="4">
    <source>
        <dbReference type="PROSITE" id="PS50873"/>
    </source>
</evidence>
<dbReference type="InterPro" id="IPR010255">
    <property type="entry name" value="Haem_peroxidase_sf"/>
</dbReference>
<dbReference type="GeneID" id="7203402"/>
<dbReference type="InterPro" id="IPR002016">
    <property type="entry name" value="Haem_peroxidase"/>
</dbReference>
<dbReference type="Gene3D" id="1.10.520.10">
    <property type="match status" value="1"/>
</dbReference>
<dbReference type="GO" id="GO:0000302">
    <property type="term" value="P:response to reactive oxygen species"/>
    <property type="evidence" value="ECO:0007669"/>
    <property type="project" value="TreeGrafter"/>
</dbReference>
<dbReference type="OrthoDB" id="2859658at2759"/>
<dbReference type="InParanoid" id="B7G6L6"/>
<feature type="signal peptide" evidence="3">
    <location>
        <begin position="1"/>
        <end position="21"/>
    </location>
</feature>